<keyword evidence="1" id="KW-0732">Signal</keyword>
<evidence type="ECO:0000313" key="3">
    <source>
        <dbReference type="EMBL" id="TRY15442.1"/>
    </source>
</evidence>
<dbReference type="EMBL" id="VKGK01000004">
    <property type="protein sequence ID" value="TRY15442.1"/>
    <property type="molecule type" value="Genomic_DNA"/>
</dbReference>
<dbReference type="Pfam" id="PF13511">
    <property type="entry name" value="DUF4124"/>
    <property type="match status" value="1"/>
</dbReference>
<name>A0A553JSK4_SHEHA</name>
<dbReference type="Proteomes" id="UP000318126">
    <property type="component" value="Unassembled WGS sequence"/>
</dbReference>
<dbReference type="OrthoDB" id="5766008at2"/>
<evidence type="ECO:0000313" key="4">
    <source>
        <dbReference type="Proteomes" id="UP000318126"/>
    </source>
</evidence>
<feature type="signal peptide" evidence="1">
    <location>
        <begin position="1"/>
        <end position="19"/>
    </location>
</feature>
<dbReference type="RefSeq" id="WP_143563476.1">
    <property type="nucleotide sequence ID" value="NZ_BMPL01000009.1"/>
</dbReference>
<feature type="domain" description="DUF4124" evidence="2">
    <location>
        <begin position="16"/>
        <end position="55"/>
    </location>
</feature>
<comment type="caution">
    <text evidence="3">The sequence shown here is derived from an EMBL/GenBank/DDBJ whole genome shotgun (WGS) entry which is preliminary data.</text>
</comment>
<keyword evidence="4" id="KW-1185">Reference proteome</keyword>
<dbReference type="AlphaFoldDB" id="A0A553JSK4"/>
<dbReference type="InterPro" id="IPR025392">
    <property type="entry name" value="DUF4124"/>
</dbReference>
<sequence>MVKLLIVLFVTFQSFCALADIYQCTDSSGKAIFTDMPCERKEHQTVTAPQTKPDINPTVLLTNTPNRVRTAKDALEFIGRNQIVTMNLDRLEQNYILTNKPANFFQAFDGDPSLDNSYSNNKHTISAKFANGVGEIIYKSSTLKSNWLDAHRSFFFNISFDDINSRLMELGLKDKSLQGLQYGYARWRWKHRVFTCDAKADFEADSYYVSFEVRCIAR</sequence>
<feature type="chain" id="PRO_5021871550" evidence="1">
    <location>
        <begin position="20"/>
        <end position="218"/>
    </location>
</feature>
<accession>A0A553JSK4</accession>
<gene>
    <name evidence="3" type="ORF">FN961_05110</name>
</gene>
<evidence type="ECO:0000256" key="1">
    <source>
        <dbReference type="SAM" id="SignalP"/>
    </source>
</evidence>
<organism evidence="3 4">
    <name type="scientific">Shewanella hanedai</name>
    <name type="common">Alteromonas hanedai</name>
    <dbReference type="NCBI Taxonomy" id="25"/>
    <lineage>
        <taxon>Bacteria</taxon>
        <taxon>Pseudomonadati</taxon>
        <taxon>Pseudomonadota</taxon>
        <taxon>Gammaproteobacteria</taxon>
        <taxon>Alteromonadales</taxon>
        <taxon>Shewanellaceae</taxon>
        <taxon>Shewanella</taxon>
    </lineage>
</organism>
<evidence type="ECO:0000259" key="2">
    <source>
        <dbReference type="Pfam" id="PF13511"/>
    </source>
</evidence>
<reference evidence="4" key="1">
    <citation type="submission" date="2019-07" db="EMBL/GenBank/DDBJ databases">
        <title>Shewanella sp. YLB-08 draft genomic sequence.</title>
        <authorList>
            <person name="Yu L."/>
        </authorList>
    </citation>
    <scope>NUCLEOTIDE SEQUENCE [LARGE SCALE GENOMIC DNA]</scope>
    <source>
        <strain evidence="4">JCM 20706</strain>
    </source>
</reference>
<protein>
    <submittedName>
        <fullName evidence="3">DUF4124 domain-containing protein</fullName>
    </submittedName>
</protein>
<proteinExistence type="predicted"/>